<comment type="caution">
    <text evidence="5">The sequence shown here is derived from an EMBL/GenBank/DDBJ whole genome shotgun (WGS) entry which is preliminary data.</text>
</comment>
<proteinExistence type="predicted"/>
<evidence type="ECO:0000313" key="5">
    <source>
        <dbReference type="EMBL" id="KPV53151.1"/>
    </source>
</evidence>
<dbReference type="PANTHER" id="PTHR33154:SF18">
    <property type="entry name" value="ARSENICAL RESISTANCE OPERON REPRESSOR"/>
    <property type="match status" value="1"/>
</dbReference>
<dbReference type="PRINTS" id="PR00778">
    <property type="entry name" value="HTHARSR"/>
</dbReference>
<feature type="domain" description="HTH arsR-type" evidence="4">
    <location>
        <begin position="25"/>
        <end position="121"/>
    </location>
</feature>
<dbReference type="InterPro" id="IPR051081">
    <property type="entry name" value="HTH_MetalResp_TranReg"/>
</dbReference>
<name>A0A0P9HEI1_9CHLR</name>
<dbReference type="Pfam" id="PF01022">
    <property type="entry name" value="HTH_5"/>
    <property type="match status" value="1"/>
</dbReference>
<reference evidence="5 6" key="1">
    <citation type="submission" date="2015-09" db="EMBL/GenBank/DDBJ databases">
        <title>Draft genome sequence of Kouleothrix aurantiaca JCM 19913.</title>
        <authorList>
            <person name="Hemp J."/>
        </authorList>
    </citation>
    <scope>NUCLEOTIDE SEQUENCE [LARGE SCALE GENOMIC DNA]</scope>
    <source>
        <strain evidence="5 6">COM-B</strain>
    </source>
</reference>
<keyword evidence="6" id="KW-1185">Reference proteome</keyword>
<dbReference type="PANTHER" id="PTHR33154">
    <property type="entry name" value="TRANSCRIPTIONAL REGULATOR, ARSR FAMILY"/>
    <property type="match status" value="1"/>
</dbReference>
<dbReference type="SMART" id="SM00418">
    <property type="entry name" value="HTH_ARSR"/>
    <property type="match status" value="1"/>
</dbReference>
<dbReference type="AlphaFoldDB" id="A0A0P9HEI1"/>
<gene>
    <name evidence="5" type="ORF">SE17_11285</name>
</gene>
<organism evidence="5 6">
    <name type="scientific">Kouleothrix aurantiaca</name>
    <dbReference type="NCBI Taxonomy" id="186479"/>
    <lineage>
        <taxon>Bacteria</taxon>
        <taxon>Bacillati</taxon>
        <taxon>Chloroflexota</taxon>
        <taxon>Chloroflexia</taxon>
        <taxon>Chloroflexales</taxon>
        <taxon>Roseiflexineae</taxon>
        <taxon>Roseiflexaceae</taxon>
        <taxon>Kouleothrix</taxon>
    </lineage>
</organism>
<evidence type="ECO:0000256" key="2">
    <source>
        <dbReference type="ARBA" id="ARBA00023125"/>
    </source>
</evidence>
<dbReference type="PROSITE" id="PS50987">
    <property type="entry name" value="HTH_ARSR_2"/>
    <property type="match status" value="1"/>
</dbReference>
<evidence type="ECO:0000259" key="4">
    <source>
        <dbReference type="PROSITE" id="PS50987"/>
    </source>
</evidence>
<keyword evidence="3" id="KW-0804">Transcription</keyword>
<dbReference type="CDD" id="cd00090">
    <property type="entry name" value="HTH_ARSR"/>
    <property type="match status" value="1"/>
</dbReference>
<sequence length="121" mass="13457">MMTTAEQTTQPQAVACCAPITPARLDDEAVQRFTDDLTILAHPIRVQILDLLSRSAGDVCVCDLEAALPVKQPTVSHHLRLLREAGLIDSERRGLWAYYFVQREALAALRQRIVAQFDAIS</sequence>
<dbReference type="InterPro" id="IPR001845">
    <property type="entry name" value="HTH_ArsR_DNA-bd_dom"/>
</dbReference>
<evidence type="ECO:0000256" key="1">
    <source>
        <dbReference type="ARBA" id="ARBA00023015"/>
    </source>
</evidence>
<evidence type="ECO:0000256" key="3">
    <source>
        <dbReference type="ARBA" id="ARBA00023163"/>
    </source>
</evidence>
<dbReference type="Proteomes" id="UP000050509">
    <property type="component" value="Unassembled WGS sequence"/>
</dbReference>
<dbReference type="InterPro" id="IPR011991">
    <property type="entry name" value="ArsR-like_HTH"/>
</dbReference>
<dbReference type="InterPro" id="IPR036390">
    <property type="entry name" value="WH_DNA-bd_sf"/>
</dbReference>
<dbReference type="Gene3D" id="1.10.10.10">
    <property type="entry name" value="Winged helix-like DNA-binding domain superfamily/Winged helix DNA-binding domain"/>
    <property type="match status" value="1"/>
</dbReference>
<dbReference type="GO" id="GO:0003700">
    <property type="term" value="F:DNA-binding transcription factor activity"/>
    <property type="evidence" value="ECO:0007669"/>
    <property type="project" value="InterPro"/>
</dbReference>
<keyword evidence="2" id="KW-0238">DNA-binding</keyword>
<accession>A0A0P9HEI1</accession>
<dbReference type="SUPFAM" id="SSF46785">
    <property type="entry name" value="Winged helix' DNA-binding domain"/>
    <property type="match status" value="1"/>
</dbReference>
<evidence type="ECO:0000313" key="6">
    <source>
        <dbReference type="Proteomes" id="UP000050509"/>
    </source>
</evidence>
<keyword evidence="1" id="KW-0805">Transcription regulation</keyword>
<dbReference type="InterPro" id="IPR036388">
    <property type="entry name" value="WH-like_DNA-bd_sf"/>
</dbReference>
<protein>
    <submittedName>
        <fullName evidence="5">ArsR family transcriptional regulator</fullName>
    </submittedName>
</protein>
<dbReference type="NCBIfam" id="NF033788">
    <property type="entry name" value="HTH_metalloreg"/>
    <property type="match status" value="1"/>
</dbReference>
<dbReference type="GO" id="GO:0003677">
    <property type="term" value="F:DNA binding"/>
    <property type="evidence" value="ECO:0007669"/>
    <property type="project" value="UniProtKB-KW"/>
</dbReference>
<dbReference type="EMBL" id="LJCR01000327">
    <property type="protein sequence ID" value="KPV53151.1"/>
    <property type="molecule type" value="Genomic_DNA"/>
</dbReference>